<accession>X0Z7R4</accession>
<dbReference type="EMBL" id="BARS01059364">
    <property type="protein sequence ID" value="GAG44591.1"/>
    <property type="molecule type" value="Genomic_DNA"/>
</dbReference>
<protein>
    <submittedName>
        <fullName evidence="1">Uncharacterized protein</fullName>
    </submittedName>
</protein>
<gene>
    <name evidence="1" type="ORF">S01H1_86029</name>
</gene>
<reference evidence="1" key="1">
    <citation type="journal article" date="2014" name="Front. Microbiol.">
        <title>High frequency of phylogenetically diverse reductive dehalogenase-homologous genes in deep subseafloor sedimentary metagenomes.</title>
        <authorList>
            <person name="Kawai M."/>
            <person name="Futagami T."/>
            <person name="Toyoda A."/>
            <person name="Takaki Y."/>
            <person name="Nishi S."/>
            <person name="Hori S."/>
            <person name="Arai W."/>
            <person name="Tsubouchi T."/>
            <person name="Morono Y."/>
            <person name="Uchiyama I."/>
            <person name="Ito T."/>
            <person name="Fujiyama A."/>
            <person name="Inagaki F."/>
            <person name="Takami H."/>
        </authorList>
    </citation>
    <scope>NUCLEOTIDE SEQUENCE</scope>
    <source>
        <strain evidence="1">Expedition CK06-06</strain>
    </source>
</reference>
<comment type="caution">
    <text evidence="1">The sequence shown here is derived from an EMBL/GenBank/DDBJ whole genome shotgun (WGS) entry which is preliminary data.</text>
</comment>
<dbReference type="AlphaFoldDB" id="X0Z7R4"/>
<evidence type="ECO:0000313" key="1">
    <source>
        <dbReference type="EMBL" id="GAG44591.1"/>
    </source>
</evidence>
<name>X0Z7R4_9ZZZZ</name>
<organism evidence="1">
    <name type="scientific">marine sediment metagenome</name>
    <dbReference type="NCBI Taxonomy" id="412755"/>
    <lineage>
        <taxon>unclassified sequences</taxon>
        <taxon>metagenomes</taxon>
        <taxon>ecological metagenomes</taxon>
    </lineage>
</organism>
<feature type="non-terminal residue" evidence="1">
    <location>
        <position position="37"/>
    </location>
</feature>
<proteinExistence type="predicted"/>
<sequence>MWKGSHFAGAEDEGIYMQERTLGKLAEYVGGRVVGDT</sequence>